<evidence type="ECO:0000256" key="1">
    <source>
        <dbReference type="ARBA" id="ARBA00022690"/>
    </source>
</evidence>
<dbReference type="PANTHER" id="PTHR47364:SF2">
    <property type="entry name" value="CYSTEINE PROTEINASE INHIBITOR 5"/>
    <property type="match status" value="1"/>
</dbReference>
<dbReference type="AlphaFoldDB" id="A0ABD2ZR12"/>
<dbReference type="EMBL" id="JBJUIK010000007">
    <property type="protein sequence ID" value="KAL3521859.1"/>
    <property type="molecule type" value="Genomic_DNA"/>
</dbReference>
<evidence type="ECO:0000313" key="6">
    <source>
        <dbReference type="Proteomes" id="UP001630127"/>
    </source>
</evidence>
<keyword evidence="6" id="KW-1185">Reference proteome</keyword>
<dbReference type="Pfam" id="PF16845">
    <property type="entry name" value="SQAPI"/>
    <property type="match status" value="1"/>
</dbReference>
<dbReference type="SUPFAM" id="SSF54403">
    <property type="entry name" value="Cystatin/monellin"/>
    <property type="match status" value="1"/>
</dbReference>
<feature type="signal peptide" evidence="3">
    <location>
        <begin position="1"/>
        <end position="29"/>
    </location>
</feature>
<comment type="caution">
    <text evidence="5">The sequence shown here is derived from an EMBL/GenBank/DDBJ whole genome shotgun (WGS) entry which is preliminary data.</text>
</comment>
<accession>A0ABD2ZR12</accession>
<dbReference type="InterPro" id="IPR046350">
    <property type="entry name" value="Cystatin_sf"/>
</dbReference>
<keyword evidence="2" id="KW-0789">Thiol protease inhibitor</keyword>
<dbReference type="GO" id="GO:0004869">
    <property type="term" value="F:cysteine-type endopeptidase inhibitor activity"/>
    <property type="evidence" value="ECO:0007669"/>
    <property type="project" value="UniProtKB-KW"/>
</dbReference>
<feature type="domain" description="Cystatin" evidence="4">
    <location>
        <begin position="32"/>
        <end position="125"/>
    </location>
</feature>
<sequence length="128" mass="14357">MALNFHHLLLTFLAFLLVWLPFNSNAVSAEKCLIGGFCPKNPNDPSIVKVGQFSVETYNSNANTSLVFDKVVEAQTQSARGINYRLVIKVNGTNSINNFPNVYQAFVYWGLNGKDDLHLQYFKKLAIV</sequence>
<keyword evidence="1" id="KW-0646">Protease inhibitor</keyword>
<proteinExistence type="predicted"/>
<gene>
    <name evidence="5" type="ORF">ACH5RR_014693</name>
</gene>
<dbReference type="InterPro" id="IPR000010">
    <property type="entry name" value="Cystatin_dom"/>
</dbReference>
<feature type="chain" id="PRO_5044872939" description="Cystatin domain-containing protein" evidence="3">
    <location>
        <begin position="30"/>
        <end position="128"/>
    </location>
</feature>
<name>A0ABD2ZR12_9GENT</name>
<protein>
    <recommendedName>
        <fullName evidence="4">Cystatin domain-containing protein</fullName>
    </recommendedName>
</protein>
<evidence type="ECO:0000256" key="2">
    <source>
        <dbReference type="ARBA" id="ARBA00022704"/>
    </source>
</evidence>
<keyword evidence="3" id="KW-0732">Signal</keyword>
<evidence type="ECO:0000313" key="5">
    <source>
        <dbReference type="EMBL" id="KAL3521859.1"/>
    </source>
</evidence>
<dbReference type="SMART" id="SM00043">
    <property type="entry name" value="CY"/>
    <property type="match status" value="1"/>
</dbReference>
<dbReference type="CDD" id="cd00042">
    <property type="entry name" value="CY"/>
    <property type="match status" value="1"/>
</dbReference>
<reference evidence="5 6" key="1">
    <citation type="submission" date="2024-11" db="EMBL/GenBank/DDBJ databases">
        <title>A near-complete genome assembly of Cinchona calisaya.</title>
        <authorList>
            <person name="Lian D.C."/>
            <person name="Zhao X.W."/>
            <person name="Wei L."/>
        </authorList>
    </citation>
    <scope>NUCLEOTIDE SEQUENCE [LARGE SCALE GENOMIC DNA]</scope>
    <source>
        <tissue evidence="5">Nenye</tissue>
    </source>
</reference>
<dbReference type="Gene3D" id="3.10.450.10">
    <property type="match status" value="1"/>
</dbReference>
<evidence type="ECO:0000256" key="3">
    <source>
        <dbReference type="SAM" id="SignalP"/>
    </source>
</evidence>
<dbReference type="Proteomes" id="UP001630127">
    <property type="component" value="Unassembled WGS sequence"/>
</dbReference>
<dbReference type="PANTHER" id="PTHR47364">
    <property type="entry name" value="CYSTEINE PROTEINASE INHIBITOR 5"/>
    <property type="match status" value="1"/>
</dbReference>
<evidence type="ECO:0000259" key="4">
    <source>
        <dbReference type="SMART" id="SM00043"/>
    </source>
</evidence>
<organism evidence="5 6">
    <name type="scientific">Cinchona calisaya</name>
    <dbReference type="NCBI Taxonomy" id="153742"/>
    <lineage>
        <taxon>Eukaryota</taxon>
        <taxon>Viridiplantae</taxon>
        <taxon>Streptophyta</taxon>
        <taxon>Embryophyta</taxon>
        <taxon>Tracheophyta</taxon>
        <taxon>Spermatophyta</taxon>
        <taxon>Magnoliopsida</taxon>
        <taxon>eudicotyledons</taxon>
        <taxon>Gunneridae</taxon>
        <taxon>Pentapetalae</taxon>
        <taxon>asterids</taxon>
        <taxon>lamiids</taxon>
        <taxon>Gentianales</taxon>
        <taxon>Rubiaceae</taxon>
        <taxon>Cinchonoideae</taxon>
        <taxon>Cinchoneae</taxon>
        <taxon>Cinchona</taxon>
    </lineage>
</organism>